<evidence type="ECO:0000313" key="2">
    <source>
        <dbReference type="Proteomes" id="UP000305471"/>
    </source>
</evidence>
<dbReference type="EMBL" id="SWCO01000005">
    <property type="protein sequence ID" value="TKB03390.1"/>
    <property type="molecule type" value="Genomic_DNA"/>
</dbReference>
<keyword evidence="2" id="KW-1185">Reference proteome</keyword>
<gene>
    <name evidence="1" type="ORF">E5672_10140</name>
</gene>
<dbReference type="AlphaFoldDB" id="A0A4U0ZK01"/>
<comment type="caution">
    <text evidence="1">The sequence shown here is derived from an EMBL/GenBank/DDBJ whole genome shotgun (WGS) entry which is preliminary data.</text>
</comment>
<proteinExistence type="predicted"/>
<dbReference type="RefSeq" id="WP_136782084.1">
    <property type="nucleotide sequence ID" value="NZ_SWCO01000005.1"/>
</dbReference>
<dbReference type="OrthoDB" id="6328483at2"/>
<accession>A0A4U0ZK01</accession>
<dbReference type="Proteomes" id="UP000305471">
    <property type="component" value="Unassembled WGS sequence"/>
</dbReference>
<sequence length="300" mass="33668">MCGKCIEGSYLAGWHNGVYSFEHMPEEPDFMGPCVMAAHGLVEVVCSPGSSLNDLHTQGLGRSPLMAWAAWVYSQNQSHPKIDLTHYSSIIKNQRAKRYSVQGQWAALNTLYPNIATFLDNLTLQNVGNNFNEALFDEIESCLLDIHGNGYYTFELVESMFAAEGLFPIFELSKTAKPSLFVEHALEIFLLTEHLLHFRPMSWALPMALSVDLTCDFDSYHMAWRRYTASRVLKTFLKSNNLAVVQALGSSLELNTVHAVCQRNIGDKQLLAQLLNIVNNCKGDTYIEPKRLATQITSLL</sequence>
<name>A0A4U0ZK01_9ALTE</name>
<protein>
    <submittedName>
        <fullName evidence="1">Uncharacterized protein</fullName>
    </submittedName>
</protein>
<evidence type="ECO:0000313" key="1">
    <source>
        <dbReference type="EMBL" id="TKB03390.1"/>
    </source>
</evidence>
<reference evidence="1 2" key="1">
    <citation type="submission" date="2019-04" db="EMBL/GenBank/DDBJ databases">
        <title>Alteromonas portus sp. nov., an alginate lyase-excreting marine bacterium.</title>
        <authorList>
            <person name="Huang H."/>
            <person name="Mo K."/>
            <person name="Bao S."/>
        </authorList>
    </citation>
    <scope>NUCLEOTIDE SEQUENCE [LARGE SCALE GENOMIC DNA]</scope>
    <source>
        <strain evidence="1 2">HB161718</strain>
    </source>
</reference>
<organism evidence="1 2">
    <name type="scientific">Alteromonas portus</name>
    <dbReference type="NCBI Taxonomy" id="2565549"/>
    <lineage>
        <taxon>Bacteria</taxon>
        <taxon>Pseudomonadati</taxon>
        <taxon>Pseudomonadota</taxon>
        <taxon>Gammaproteobacteria</taxon>
        <taxon>Alteromonadales</taxon>
        <taxon>Alteromonadaceae</taxon>
        <taxon>Alteromonas/Salinimonas group</taxon>
        <taxon>Alteromonas</taxon>
    </lineage>
</organism>